<dbReference type="Proteomes" id="UP000183376">
    <property type="component" value="Chromosome I"/>
</dbReference>
<organism evidence="1 2">
    <name type="scientific">Allokutzneria albata</name>
    <name type="common">Kibdelosporangium albatum</name>
    <dbReference type="NCBI Taxonomy" id="211114"/>
    <lineage>
        <taxon>Bacteria</taxon>
        <taxon>Bacillati</taxon>
        <taxon>Actinomycetota</taxon>
        <taxon>Actinomycetes</taxon>
        <taxon>Pseudonocardiales</taxon>
        <taxon>Pseudonocardiaceae</taxon>
        <taxon>Allokutzneria</taxon>
    </lineage>
</organism>
<name>A0A1G9Y6G9_ALLAB</name>
<proteinExistence type="predicted"/>
<dbReference type="EMBL" id="LT629701">
    <property type="protein sequence ID" value="SDN04085.1"/>
    <property type="molecule type" value="Genomic_DNA"/>
</dbReference>
<accession>A0A1G9Y6G9</accession>
<reference evidence="1 2" key="1">
    <citation type="submission" date="2016-10" db="EMBL/GenBank/DDBJ databases">
        <authorList>
            <person name="de Groot N.N."/>
        </authorList>
    </citation>
    <scope>NUCLEOTIDE SEQUENCE [LARGE SCALE GENOMIC DNA]</scope>
    <source>
        <strain evidence="1 2">DSM 44149</strain>
    </source>
</reference>
<protein>
    <submittedName>
        <fullName evidence="1">Uncharacterized protein</fullName>
    </submittedName>
</protein>
<keyword evidence="2" id="KW-1185">Reference proteome</keyword>
<dbReference type="AlphaFoldDB" id="A0A1G9Y6G9"/>
<evidence type="ECO:0000313" key="1">
    <source>
        <dbReference type="EMBL" id="SDN04085.1"/>
    </source>
</evidence>
<gene>
    <name evidence="1" type="ORF">SAMN04489726_4601</name>
</gene>
<evidence type="ECO:0000313" key="2">
    <source>
        <dbReference type="Proteomes" id="UP000183376"/>
    </source>
</evidence>
<sequence length="40" mass="4176">MPGKHVEAQTPFAACEGAVAVLEAFVVHAARELAEQLVGQ</sequence>